<evidence type="ECO:0000256" key="1">
    <source>
        <dbReference type="ARBA" id="ARBA00004651"/>
    </source>
</evidence>
<dbReference type="PANTHER" id="PTHR43005">
    <property type="entry name" value="BLR7065 PROTEIN"/>
    <property type="match status" value="1"/>
</dbReference>
<evidence type="ECO:0000313" key="9">
    <source>
        <dbReference type="EMBL" id="XBC52422.1"/>
    </source>
</evidence>
<keyword evidence="4 7" id="KW-0812">Transmembrane</keyword>
<keyword evidence="5 7" id="KW-1133">Transmembrane helix</keyword>
<comment type="subcellular location">
    <subcellularLocation>
        <location evidence="1 7">Cell membrane</location>
        <topology evidence="1 7">Multi-pass membrane protein</topology>
    </subcellularLocation>
</comment>
<protein>
    <submittedName>
        <fullName evidence="9">Sugar ABC transporter permease</fullName>
    </submittedName>
</protein>
<feature type="domain" description="ABC transmembrane type-1" evidence="8">
    <location>
        <begin position="206"/>
        <end position="420"/>
    </location>
</feature>
<reference evidence="9" key="1">
    <citation type="submission" date="2023-12" db="EMBL/GenBank/DDBJ databases">
        <title>Dolosigranulum savutii sp. nov. isolated from human upper respiratory samples collected in Botswana.</title>
        <authorList>
            <person name="Kelly M.S."/>
        </authorList>
    </citation>
    <scope>NUCLEOTIDE SEQUENCE</scope>
    <source>
        <strain evidence="9">MSK211</strain>
    </source>
</reference>
<proteinExistence type="inferred from homology"/>
<dbReference type="AlphaFoldDB" id="A0AB74U005"/>
<dbReference type="EMBL" id="CP142436">
    <property type="protein sequence ID" value="XBC52422.1"/>
    <property type="molecule type" value="Genomic_DNA"/>
</dbReference>
<evidence type="ECO:0000259" key="8">
    <source>
        <dbReference type="PROSITE" id="PS50928"/>
    </source>
</evidence>
<dbReference type="GO" id="GO:0055085">
    <property type="term" value="P:transmembrane transport"/>
    <property type="evidence" value="ECO:0007669"/>
    <property type="project" value="InterPro"/>
</dbReference>
<evidence type="ECO:0000256" key="7">
    <source>
        <dbReference type="RuleBase" id="RU363032"/>
    </source>
</evidence>
<evidence type="ECO:0000256" key="4">
    <source>
        <dbReference type="ARBA" id="ARBA00022692"/>
    </source>
</evidence>
<feature type="transmembrane region" description="Helical" evidence="7">
    <location>
        <begin position="243"/>
        <end position="264"/>
    </location>
</feature>
<feature type="transmembrane region" description="Helical" evidence="7">
    <location>
        <begin position="338"/>
        <end position="358"/>
    </location>
</feature>
<name>A0AB74U005_9LACT</name>
<sequence length="433" mass="49297">MKKIFYLDEKKLGYLMVAPAILLISIVVIWPILRSFYNSMFDYRLNDPNRSQLMMESTVDLERYVDNIFYLENEFEKMSEIEENSSKVNNHIENIRMYHEKFVNSGNTNEKVKQVQEKIDSFTPVRDNNLKYIKIEDDLAREYQKELDELSTYVESLIEKESIEADKFGNSIGIIDAQSETILESNFIGFKNYSRYLRDSRMWAALSNTAFFTIISVSLELIFGLIIALLVNRSFKGRGIVRASVLIPWAIPTAVSAMMWKFLLDGQNGIISYIFSSLNFIPNMSWALSTSSGGMFSVILADVWKTTPYMALLILAGLQTIDKSLYEASSVDGASSWQQFWSITLPMLKGPILVALLFRTLDAFRVFDLIYVLTGGGPSNATESISVYAYKTLFAQQNFGAGSVLSIFVFIFVAIISIVYIKFIGSELFKDKT</sequence>
<feature type="transmembrane region" description="Helical" evidence="7">
    <location>
        <begin position="402"/>
        <end position="423"/>
    </location>
</feature>
<evidence type="ECO:0000256" key="2">
    <source>
        <dbReference type="ARBA" id="ARBA00022448"/>
    </source>
</evidence>
<keyword evidence="3" id="KW-1003">Cell membrane</keyword>
<dbReference type="CDD" id="cd06261">
    <property type="entry name" value="TM_PBP2"/>
    <property type="match status" value="1"/>
</dbReference>
<dbReference type="PROSITE" id="PS50928">
    <property type="entry name" value="ABC_TM1"/>
    <property type="match status" value="1"/>
</dbReference>
<comment type="similarity">
    <text evidence="7">Belongs to the binding-protein-dependent transport system permease family.</text>
</comment>
<feature type="transmembrane region" description="Helical" evidence="7">
    <location>
        <begin position="12"/>
        <end position="33"/>
    </location>
</feature>
<feature type="transmembrane region" description="Helical" evidence="7">
    <location>
        <begin position="210"/>
        <end position="231"/>
    </location>
</feature>
<dbReference type="RefSeq" id="WP_347299272.1">
    <property type="nucleotide sequence ID" value="NZ_CP142436.1"/>
</dbReference>
<keyword evidence="2 7" id="KW-0813">Transport</keyword>
<accession>A0AB74U005</accession>
<evidence type="ECO:0000256" key="5">
    <source>
        <dbReference type="ARBA" id="ARBA00022989"/>
    </source>
</evidence>
<dbReference type="Pfam" id="PF00528">
    <property type="entry name" value="BPD_transp_1"/>
    <property type="match status" value="1"/>
</dbReference>
<dbReference type="PANTHER" id="PTHR43005:SF2">
    <property type="entry name" value="INTEGRAL MEMBRANE SUGAR TRANSPORT PROTEIN"/>
    <property type="match status" value="1"/>
</dbReference>
<dbReference type="InterPro" id="IPR035906">
    <property type="entry name" value="MetI-like_sf"/>
</dbReference>
<feature type="transmembrane region" description="Helical" evidence="7">
    <location>
        <begin position="295"/>
        <end position="318"/>
    </location>
</feature>
<dbReference type="InterPro" id="IPR000515">
    <property type="entry name" value="MetI-like"/>
</dbReference>
<evidence type="ECO:0000256" key="6">
    <source>
        <dbReference type="ARBA" id="ARBA00023136"/>
    </source>
</evidence>
<feature type="transmembrane region" description="Helical" evidence="7">
    <location>
        <begin position="270"/>
        <end position="288"/>
    </location>
</feature>
<keyword evidence="6 7" id="KW-0472">Membrane</keyword>
<dbReference type="GO" id="GO:0005886">
    <property type="term" value="C:plasma membrane"/>
    <property type="evidence" value="ECO:0007669"/>
    <property type="project" value="UniProtKB-SubCell"/>
</dbReference>
<dbReference type="Gene3D" id="1.10.3720.10">
    <property type="entry name" value="MetI-like"/>
    <property type="match status" value="1"/>
</dbReference>
<organism evidence="9">
    <name type="scientific">Dolosigranulum savutiense</name>
    <dbReference type="NCBI Taxonomy" id="3110288"/>
    <lineage>
        <taxon>Bacteria</taxon>
        <taxon>Bacillati</taxon>
        <taxon>Bacillota</taxon>
        <taxon>Bacilli</taxon>
        <taxon>Lactobacillales</taxon>
        <taxon>Carnobacteriaceae</taxon>
        <taxon>Dolosigranulum</taxon>
    </lineage>
</organism>
<dbReference type="SUPFAM" id="SSF161098">
    <property type="entry name" value="MetI-like"/>
    <property type="match status" value="1"/>
</dbReference>
<evidence type="ECO:0000256" key="3">
    <source>
        <dbReference type="ARBA" id="ARBA00022475"/>
    </source>
</evidence>
<gene>
    <name evidence="9" type="ORF">VUQ07_05915</name>
</gene>